<feature type="transmembrane region" description="Helical" evidence="6">
    <location>
        <begin position="426"/>
        <end position="450"/>
    </location>
</feature>
<evidence type="ECO:0000256" key="1">
    <source>
        <dbReference type="ARBA" id="ARBA00004141"/>
    </source>
</evidence>
<evidence type="ECO:0000313" key="7">
    <source>
        <dbReference type="EMBL" id="CAI9116208.1"/>
    </source>
</evidence>
<keyword evidence="8" id="KW-1185">Reference proteome</keyword>
<evidence type="ECO:0000256" key="5">
    <source>
        <dbReference type="ARBA" id="ARBA00023136"/>
    </source>
</evidence>
<comment type="similarity">
    <text evidence="2 6">Belongs to the multi antimicrobial extrusion (MATE) (TC 2.A.66.1) family.</text>
</comment>
<sequence length="1002" mass="109120">MGTVGIDEELNHPLLHEVESSKLAEAAEEGLMIQNDEVEEEESSLKKRVWEESKKLWHIAGPSIFSRITSYGLNIVSQAFAGHLGDLELASISISNTVIVGFNFGLLLGMASALETLCGQAFGAKKYHMLGIYLQRSWIILFIACIALLPFYVYATPILKLLGQSDEVSEQSGLLALLFIPQHFSFAFQCTLQRFFQSQLKTGILAWVSLIVLIIHVFISWLFVSYLQLGVVGITITLDISWWILVLLLFGYAVLGGCPETWKGFSMQAFSGLGEFMKLSTASGIMLCVENWYYRILILMTGNLENATIAIGALSVCMSINGWEMMIPMAFFAATGVRVANELGAGNGEGAKFAAKVSVVQSLIIGIFFCGLIMVLQDKIALIFSSSAQVIEAVGDLSYLLAITILLNSVQPVLSGVALGSGWQSCVAYINLACYYLVGLPSGVALGYFFHYGVEGIWGGMIFGGTAVQTVILAILTVTCDWEKEAKKAASKQKEIVCQSILTIPYRILTISSEIFTIISIDSRKMDENLEHQLLQGDLNNNHEEEDLKTTVLIETNKLWQVAGPAIVTRLTNCTLSIITQAIAGHFGAVELASMSIAYNVIVAFNFVFLLGMATALETLCGQAYGAKRYNMLGIYLQRSCIVLGLASILLLPIYVYATPILKLLGQPEDVAELTGLISICFIPMHLAFPFISAVQRFLMTQLKINVVAVNSTLSLMIHVFISWVLVFKLELGIFGAAAALVISTWVSFIGLFLYVICGGCPLTWNGFSIEAFSGLGEFLKLSAASGIMICLEFWYYRILLVMTGNLKNATIAVDALSVCMNINVWESMIPLAFLAATGVRVSNELGAGNAKGAKYAAKVALVQSSIIGIVFCVIVLIFNKKLALIFSTSPDVINEVDKLTYLLALTILLNSIQPVLSGVAIGSGWQSIVAYVNLGCYYLIGVPLGLVMDWVYDFGVQGIWCSMIFGGTAIQTGLLAIITIRRDWEKEAKQAIARHNGSIND</sequence>
<feature type="transmembrane region" description="Helical" evidence="6">
    <location>
        <begin position="955"/>
        <end position="981"/>
    </location>
</feature>
<dbReference type="NCBIfam" id="TIGR00797">
    <property type="entry name" value="matE"/>
    <property type="match status" value="2"/>
</dbReference>
<feature type="transmembrane region" description="Helical" evidence="6">
    <location>
        <begin position="353"/>
        <end position="377"/>
    </location>
</feature>
<feature type="transmembrane region" description="Helical" evidence="6">
    <location>
        <begin position="456"/>
        <end position="480"/>
    </location>
</feature>
<dbReference type="GO" id="GO:0015297">
    <property type="term" value="F:antiporter activity"/>
    <property type="evidence" value="ECO:0007669"/>
    <property type="project" value="InterPro"/>
</dbReference>
<dbReference type="InterPro" id="IPR002528">
    <property type="entry name" value="MATE_fam"/>
</dbReference>
<feature type="transmembrane region" description="Helical" evidence="6">
    <location>
        <begin position="597"/>
        <end position="620"/>
    </location>
</feature>
<feature type="transmembrane region" description="Helical" evidence="6">
    <location>
        <begin position="397"/>
        <end position="419"/>
    </location>
</feature>
<dbReference type="AlphaFoldDB" id="A0AAV1E939"/>
<feature type="transmembrane region" description="Helical" evidence="6">
    <location>
        <begin position="94"/>
        <end position="117"/>
    </location>
</feature>
<feature type="transmembrane region" description="Helical" evidence="6">
    <location>
        <begin position="230"/>
        <end position="255"/>
    </location>
</feature>
<evidence type="ECO:0000256" key="2">
    <source>
        <dbReference type="ARBA" id="ARBA00010199"/>
    </source>
</evidence>
<keyword evidence="4 6" id="KW-1133">Transmembrane helix</keyword>
<feature type="transmembrane region" description="Helical" evidence="6">
    <location>
        <begin position="674"/>
        <end position="695"/>
    </location>
</feature>
<keyword evidence="3 6" id="KW-0812">Transmembrane</keyword>
<feature type="transmembrane region" description="Helical" evidence="6">
    <location>
        <begin position="641"/>
        <end position="662"/>
    </location>
</feature>
<name>A0AAV1E939_OLDCO</name>
<gene>
    <name evidence="7" type="ORF">OLC1_LOCUS22567</name>
</gene>
<dbReference type="CDD" id="cd13132">
    <property type="entry name" value="MATE_eukaryotic"/>
    <property type="match status" value="2"/>
</dbReference>
<dbReference type="GO" id="GO:0016020">
    <property type="term" value="C:membrane"/>
    <property type="evidence" value="ECO:0007669"/>
    <property type="project" value="UniProtKB-SubCell"/>
</dbReference>
<dbReference type="PANTHER" id="PTHR11206">
    <property type="entry name" value="MULTIDRUG RESISTANCE PROTEIN"/>
    <property type="match status" value="1"/>
</dbReference>
<proteinExistence type="inferred from homology"/>
<dbReference type="InterPro" id="IPR045069">
    <property type="entry name" value="MATE_euk"/>
</dbReference>
<evidence type="ECO:0000313" key="8">
    <source>
        <dbReference type="Proteomes" id="UP001161247"/>
    </source>
</evidence>
<reference evidence="7" key="1">
    <citation type="submission" date="2023-03" db="EMBL/GenBank/DDBJ databases">
        <authorList>
            <person name="Julca I."/>
        </authorList>
    </citation>
    <scope>NUCLEOTIDE SEQUENCE</scope>
</reference>
<feature type="transmembrane region" description="Helical" evidence="6">
    <location>
        <begin position="734"/>
        <end position="758"/>
    </location>
</feature>
<evidence type="ECO:0000256" key="6">
    <source>
        <dbReference type="RuleBase" id="RU004914"/>
    </source>
</evidence>
<feature type="transmembrane region" description="Helical" evidence="6">
    <location>
        <begin position="138"/>
        <end position="155"/>
    </location>
</feature>
<feature type="transmembrane region" description="Helical" evidence="6">
    <location>
        <begin position="860"/>
        <end position="880"/>
    </location>
</feature>
<feature type="transmembrane region" description="Helical" evidence="6">
    <location>
        <begin position="900"/>
        <end position="922"/>
    </location>
</feature>
<feature type="transmembrane region" description="Helical" evidence="6">
    <location>
        <begin position="707"/>
        <end position="728"/>
    </location>
</feature>
<accession>A0AAV1E939</accession>
<keyword evidence="5 6" id="KW-0472">Membrane</keyword>
<dbReference type="GO" id="GO:1990961">
    <property type="term" value="P:xenobiotic detoxification by transmembrane export across the plasma membrane"/>
    <property type="evidence" value="ECO:0007669"/>
    <property type="project" value="InterPro"/>
</dbReference>
<dbReference type="EMBL" id="OX459125">
    <property type="protein sequence ID" value="CAI9116208.1"/>
    <property type="molecule type" value="Genomic_DNA"/>
</dbReference>
<dbReference type="Pfam" id="PF01554">
    <property type="entry name" value="MatE"/>
    <property type="match status" value="4"/>
</dbReference>
<evidence type="ECO:0000256" key="3">
    <source>
        <dbReference type="ARBA" id="ARBA00022692"/>
    </source>
</evidence>
<feature type="transmembrane region" description="Helical" evidence="6">
    <location>
        <begin position="929"/>
        <end position="949"/>
    </location>
</feature>
<feature type="transmembrane region" description="Helical" evidence="6">
    <location>
        <begin position="204"/>
        <end position="224"/>
    </location>
</feature>
<evidence type="ECO:0000256" key="4">
    <source>
        <dbReference type="ARBA" id="ARBA00022989"/>
    </source>
</evidence>
<protein>
    <recommendedName>
        <fullName evidence="6">Protein DETOXIFICATION</fullName>
    </recommendedName>
    <alternativeName>
        <fullName evidence="6">Multidrug and toxic compound extrusion protein</fullName>
    </alternativeName>
</protein>
<dbReference type="GO" id="GO:0042910">
    <property type="term" value="F:xenobiotic transmembrane transporter activity"/>
    <property type="evidence" value="ECO:0007669"/>
    <property type="project" value="InterPro"/>
</dbReference>
<organism evidence="7 8">
    <name type="scientific">Oldenlandia corymbosa var. corymbosa</name>
    <dbReference type="NCBI Taxonomy" id="529605"/>
    <lineage>
        <taxon>Eukaryota</taxon>
        <taxon>Viridiplantae</taxon>
        <taxon>Streptophyta</taxon>
        <taxon>Embryophyta</taxon>
        <taxon>Tracheophyta</taxon>
        <taxon>Spermatophyta</taxon>
        <taxon>Magnoliopsida</taxon>
        <taxon>eudicotyledons</taxon>
        <taxon>Gunneridae</taxon>
        <taxon>Pentapetalae</taxon>
        <taxon>asterids</taxon>
        <taxon>lamiids</taxon>
        <taxon>Gentianales</taxon>
        <taxon>Rubiaceae</taxon>
        <taxon>Rubioideae</taxon>
        <taxon>Spermacoceae</taxon>
        <taxon>Hedyotis-Oldenlandia complex</taxon>
        <taxon>Oldenlandia</taxon>
    </lineage>
</organism>
<dbReference type="Proteomes" id="UP001161247">
    <property type="component" value="Chromosome 8"/>
</dbReference>
<feature type="transmembrane region" description="Helical" evidence="6">
    <location>
        <begin position="175"/>
        <end position="192"/>
    </location>
</feature>
<comment type="subcellular location">
    <subcellularLocation>
        <location evidence="1">Membrane</location>
        <topology evidence="1">Multi-pass membrane protein</topology>
    </subcellularLocation>
</comment>